<dbReference type="PATRIC" id="fig|273035.7.peg.1717"/>
<evidence type="ECO:0000256" key="1">
    <source>
        <dbReference type="SAM" id="Phobius"/>
    </source>
</evidence>
<feature type="transmembrane region" description="Helical" evidence="1">
    <location>
        <begin position="244"/>
        <end position="263"/>
    </location>
</feature>
<gene>
    <name evidence="2" type="ORF">SKUN_001395</name>
</gene>
<feature type="transmembrane region" description="Helical" evidence="1">
    <location>
        <begin position="169"/>
        <end position="190"/>
    </location>
</feature>
<name>A0A0K2JIM8_SPIKU</name>
<dbReference type="EMBL" id="CP010899">
    <property type="protein sequence ID" value="ALA98262.1"/>
    <property type="molecule type" value="Genomic_DNA"/>
</dbReference>
<feature type="transmembrane region" description="Helical" evidence="1">
    <location>
        <begin position="109"/>
        <end position="132"/>
    </location>
</feature>
<keyword evidence="1" id="KW-1133">Transmembrane helix</keyword>
<feature type="transmembrane region" description="Helical" evidence="1">
    <location>
        <begin position="340"/>
        <end position="362"/>
    </location>
</feature>
<evidence type="ECO:0000313" key="2">
    <source>
        <dbReference type="EMBL" id="ALA98262.1"/>
    </source>
</evidence>
<dbReference type="AlphaFoldDB" id="A0A0K2JIM8"/>
<feature type="transmembrane region" description="Helical" evidence="1">
    <location>
        <begin position="275"/>
        <end position="295"/>
    </location>
</feature>
<keyword evidence="1" id="KW-0812">Transmembrane</keyword>
<organism evidence="2 3">
    <name type="scientific">Spiroplasma kunkelii CR2-3x</name>
    <dbReference type="NCBI Taxonomy" id="273035"/>
    <lineage>
        <taxon>Bacteria</taxon>
        <taxon>Bacillati</taxon>
        <taxon>Mycoplasmatota</taxon>
        <taxon>Mollicutes</taxon>
        <taxon>Entomoplasmatales</taxon>
        <taxon>Spiroplasmataceae</taxon>
        <taxon>Spiroplasma</taxon>
    </lineage>
</organism>
<feature type="transmembrane region" description="Helical" evidence="1">
    <location>
        <begin position="307"/>
        <end position="328"/>
    </location>
</feature>
<protein>
    <submittedName>
        <fullName evidence="2">Uncharacterized protein</fullName>
    </submittedName>
</protein>
<feature type="transmembrane region" description="Helical" evidence="1">
    <location>
        <begin position="31"/>
        <end position="55"/>
    </location>
</feature>
<dbReference type="KEGG" id="skn:SKUN_001395"/>
<keyword evidence="3" id="KW-1185">Reference proteome</keyword>
<dbReference type="Proteomes" id="UP000062963">
    <property type="component" value="Chromosome"/>
</dbReference>
<feature type="transmembrane region" description="Helical" evidence="1">
    <location>
        <begin position="70"/>
        <end position="89"/>
    </location>
</feature>
<dbReference type="OrthoDB" id="387548at2"/>
<proteinExistence type="predicted"/>
<accession>A0A0K2JIM8</accession>
<evidence type="ECO:0000313" key="3">
    <source>
        <dbReference type="Proteomes" id="UP000062963"/>
    </source>
</evidence>
<sequence>MSDQVTTDQQLLQKEKNVKNELDTIHTKRRIILGIMYGLISAVGYSIVPLMLYIIPEQGPYGNLAAPINATFYVTIQEIMATFVMFIFYKPKNFINFLKLLRHKETWLIVLYGFLGGPVAMVFFQLSVLLTINHQSGTDGTVPGLLLNLNVILAAIGSAIFFSARQSKYTWTALAISTCLILGMSIHFAIEEGLAWSSIGGMCLALVTAGFYAMEALGMSNLMSSSKIKFTNHETVSIKTSSSAILMLLLGTPISAVFSYQSFLDGYKIFANFQYYDYALIVLAGGIIMGSSRILYYSCLAMSGPIYTTSTQLLMFFWNPIFQYIFIAVNVPNKISEPTWYYWVYIIPIVFCTFIISSNEFLVHASKVGWKRAFHELFGKIPKQNTK</sequence>
<dbReference type="RefSeq" id="WP_053391319.1">
    <property type="nucleotide sequence ID" value="NZ_CP010899.1"/>
</dbReference>
<feature type="transmembrane region" description="Helical" evidence="1">
    <location>
        <begin position="196"/>
        <end position="223"/>
    </location>
</feature>
<reference evidence="2 3" key="1">
    <citation type="journal article" date="2015" name="Genome Announc.">
        <title>Complete Genome Sequence of Spiroplasma kunkelii Strain CR2-3x, Causal Agent of Corn Stunt Disease in Zea mays L.</title>
        <authorList>
            <person name="Davis R.E."/>
            <person name="Shao J."/>
            <person name="Dally E.L."/>
            <person name="Zhao Y."/>
            <person name="Gasparich G.E."/>
            <person name="Gaynor B.J."/>
            <person name="Athey J.C."/>
            <person name="Harrison N.A."/>
            <person name="Donofrio N."/>
        </authorList>
    </citation>
    <scope>NUCLEOTIDE SEQUENCE [LARGE SCALE GENOMIC DNA]</scope>
    <source>
        <strain evidence="2 3">CR2-3x</strain>
    </source>
</reference>
<keyword evidence="1" id="KW-0472">Membrane</keyword>
<feature type="transmembrane region" description="Helical" evidence="1">
    <location>
        <begin position="144"/>
        <end position="162"/>
    </location>
</feature>